<comment type="similarity">
    <text evidence="2">Belongs to the MmpS family.</text>
</comment>
<evidence type="ECO:0000256" key="6">
    <source>
        <dbReference type="ARBA" id="ARBA00023136"/>
    </source>
</evidence>
<evidence type="ECO:0000313" key="9">
    <source>
        <dbReference type="Proteomes" id="UP000179616"/>
    </source>
</evidence>
<evidence type="ECO:0000256" key="2">
    <source>
        <dbReference type="ARBA" id="ARBA00007531"/>
    </source>
</evidence>
<comment type="caution">
    <text evidence="8">The sequence shown here is derived from an EMBL/GenBank/DDBJ whole genome shotgun (WGS) entry which is preliminary data.</text>
</comment>
<dbReference type="AlphaFoldDB" id="A0A1S1L931"/>
<dbReference type="Proteomes" id="UP000179616">
    <property type="component" value="Unassembled WGS sequence"/>
</dbReference>
<dbReference type="GeneID" id="57168675"/>
<evidence type="ECO:0000256" key="5">
    <source>
        <dbReference type="ARBA" id="ARBA00022989"/>
    </source>
</evidence>
<sequence>MALTATLITAAVGATAFGASLAIAPQTPDTVLYVISSDRPITAITWRDSLGHMRDQPVDGTQRTWAWTFTSDVTDPPYFVSAQSGGAALTCRLIINGKVKVENTTTGQTAATCHG</sequence>
<organism evidence="8 9">
    <name type="scientific">Mycobacteroides franklinii</name>
    <dbReference type="NCBI Taxonomy" id="948102"/>
    <lineage>
        <taxon>Bacteria</taxon>
        <taxon>Bacillati</taxon>
        <taxon>Actinomycetota</taxon>
        <taxon>Actinomycetes</taxon>
        <taxon>Mycobacteriales</taxon>
        <taxon>Mycobacteriaceae</taxon>
        <taxon>Mycobacteroides</taxon>
    </lineage>
</organism>
<evidence type="ECO:0000256" key="7">
    <source>
        <dbReference type="SAM" id="SignalP"/>
    </source>
</evidence>
<dbReference type="STRING" id="948102.BKG76_17825"/>
<protein>
    <recommendedName>
        <fullName evidence="10">Mycobacterium membrane protein</fullName>
    </recommendedName>
</protein>
<keyword evidence="3" id="KW-1003">Cell membrane</keyword>
<evidence type="ECO:0000256" key="3">
    <source>
        <dbReference type="ARBA" id="ARBA00022475"/>
    </source>
</evidence>
<keyword evidence="5" id="KW-1133">Transmembrane helix</keyword>
<evidence type="ECO:0000256" key="1">
    <source>
        <dbReference type="ARBA" id="ARBA00004236"/>
    </source>
</evidence>
<dbReference type="InterPro" id="IPR038468">
    <property type="entry name" value="MmpS_C"/>
</dbReference>
<evidence type="ECO:0000256" key="4">
    <source>
        <dbReference type="ARBA" id="ARBA00022692"/>
    </source>
</evidence>
<dbReference type="GO" id="GO:0005886">
    <property type="term" value="C:plasma membrane"/>
    <property type="evidence" value="ECO:0007669"/>
    <property type="project" value="UniProtKB-SubCell"/>
</dbReference>
<dbReference type="OrthoDB" id="4763190at2"/>
<keyword evidence="7" id="KW-0732">Signal</keyword>
<feature type="signal peptide" evidence="7">
    <location>
        <begin position="1"/>
        <end position="24"/>
    </location>
</feature>
<dbReference type="Gene3D" id="2.60.40.2880">
    <property type="entry name" value="MmpS1-5, C-terminal soluble domain"/>
    <property type="match status" value="1"/>
</dbReference>
<reference evidence="8 9" key="1">
    <citation type="submission" date="2016-10" db="EMBL/GenBank/DDBJ databases">
        <title>Evaluation of Human, Veterinary and Environmental Mycobacterium chelonae Isolates by Core Genome Phylogenomic Analysis, Targeted Gene Comparison, and Anti-microbial Susceptibility Patterns: A Tale of Mistaken Identities.</title>
        <authorList>
            <person name="Fogelson S.B."/>
            <person name="Camus A.C."/>
            <person name="Lorenz W."/>
            <person name="Vasireddy R."/>
            <person name="Vasireddy S."/>
            <person name="Smith T."/>
            <person name="Brown-Elliott B.A."/>
            <person name="Wallace R.J.Jr."/>
            <person name="Hasan N.A."/>
            <person name="Reischl U."/>
            <person name="Sanchez S."/>
        </authorList>
    </citation>
    <scope>NUCLEOTIDE SEQUENCE [LARGE SCALE GENOMIC DNA]</scope>
    <source>
        <strain evidence="8 9">1559</strain>
    </source>
</reference>
<dbReference type="InterPro" id="IPR008693">
    <property type="entry name" value="MmpS"/>
</dbReference>
<proteinExistence type="inferred from homology"/>
<dbReference type="Pfam" id="PF05423">
    <property type="entry name" value="Mycobact_memb"/>
    <property type="match status" value="1"/>
</dbReference>
<evidence type="ECO:0008006" key="10">
    <source>
        <dbReference type="Google" id="ProtNLM"/>
    </source>
</evidence>
<name>A0A1S1L931_9MYCO</name>
<evidence type="ECO:0000313" key="8">
    <source>
        <dbReference type="EMBL" id="OHU22326.1"/>
    </source>
</evidence>
<dbReference type="RefSeq" id="WP_070938766.1">
    <property type="nucleotide sequence ID" value="NZ_JYKC01000026.1"/>
</dbReference>
<feature type="chain" id="PRO_5038587932" description="Mycobacterium membrane protein" evidence="7">
    <location>
        <begin position="25"/>
        <end position="115"/>
    </location>
</feature>
<dbReference type="EMBL" id="MLIK01000019">
    <property type="protein sequence ID" value="OHU22326.1"/>
    <property type="molecule type" value="Genomic_DNA"/>
</dbReference>
<comment type="subcellular location">
    <subcellularLocation>
        <location evidence="1">Cell membrane</location>
    </subcellularLocation>
</comment>
<gene>
    <name evidence="8" type="ORF">BKG76_17825</name>
</gene>
<accession>A0A1S1L931</accession>
<keyword evidence="4" id="KW-0812">Transmembrane</keyword>
<keyword evidence="6" id="KW-0472">Membrane</keyword>